<evidence type="ECO:0000313" key="2">
    <source>
        <dbReference type="Proteomes" id="UP000054538"/>
    </source>
</evidence>
<evidence type="ECO:0000313" key="1">
    <source>
        <dbReference type="EMBL" id="KIK98849.1"/>
    </source>
</evidence>
<gene>
    <name evidence="1" type="ORF">PAXRUDRAFT_823399</name>
</gene>
<keyword evidence="2" id="KW-1185">Reference proteome</keyword>
<dbReference type="InParanoid" id="A0A0D0E8V6"/>
<dbReference type="EMBL" id="KN824878">
    <property type="protein sequence ID" value="KIK98849.1"/>
    <property type="molecule type" value="Genomic_DNA"/>
</dbReference>
<organism evidence="1 2">
    <name type="scientific">Paxillus rubicundulus Ve08.2h10</name>
    <dbReference type="NCBI Taxonomy" id="930991"/>
    <lineage>
        <taxon>Eukaryota</taxon>
        <taxon>Fungi</taxon>
        <taxon>Dikarya</taxon>
        <taxon>Basidiomycota</taxon>
        <taxon>Agaricomycotina</taxon>
        <taxon>Agaricomycetes</taxon>
        <taxon>Agaricomycetidae</taxon>
        <taxon>Boletales</taxon>
        <taxon>Paxilineae</taxon>
        <taxon>Paxillaceae</taxon>
        <taxon>Paxillus</taxon>
    </lineage>
</organism>
<reference evidence="1 2" key="1">
    <citation type="submission" date="2014-04" db="EMBL/GenBank/DDBJ databases">
        <authorList>
            <consortium name="DOE Joint Genome Institute"/>
            <person name="Kuo A."/>
            <person name="Kohler A."/>
            <person name="Jargeat P."/>
            <person name="Nagy L.G."/>
            <person name="Floudas D."/>
            <person name="Copeland A."/>
            <person name="Barry K.W."/>
            <person name="Cichocki N."/>
            <person name="Veneault-Fourrey C."/>
            <person name="LaButti K."/>
            <person name="Lindquist E.A."/>
            <person name="Lipzen A."/>
            <person name="Lundell T."/>
            <person name="Morin E."/>
            <person name="Murat C."/>
            <person name="Sun H."/>
            <person name="Tunlid A."/>
            <person name="Henrissat B."/>
            <person name="Grigoriev I.V."/>
            <person name="Hibbett D.S."/>
            <person name="Martin F."/>
            <person name="Nordberg H.P."/>
            <person name="Cantor M.N."/>
            <person name="Hua S.X."/>
        </authorList>
    </citation>
    <scope>NUCLEOTIDE SEQUENCE [LARGE SCALE GENOMIC DNA]</scope>
    <source>
        <strain evidence="1 2">Ve08.2h10</strain>
    </source>
</reference>
<name>A0A0D0E8V6_9AGAM</name>
<dbReference type="AlphaFoldDB" id="A0A0D0E8V6"/>
<dbReference type="HOGENOM" id="CLU_2638796_0_0_1"/>
<reference evidence="2" key="2">
    <citation type="submission" date="2015-01" db="EMBL/GenBank/DDBJ databases">
        <title>Evolutionary Origins and Diversification of the Mycorrhizal Mutualists.</title>
        <authorList>
            <consortium name="DOE Joint Genome Institute"/>
            <consortium name="Mycorrhizal Genomics Consortium"/>
            <person name="Kohler A."/>
            <person name="Kuo A."/>
            <person name="Nagy L.G."/>
            <person name="Floudas D."/>
            <person name="Copeland A."/>
            <person name="Barry K.W."/>
            <person name="Cichocki N."/>
            <person name="Veneault-Fourrey C."/>
            <person name="LaButti K."/>
            <person name="Lindquist E.A."/>
            <person name="Lipzen A."/>
            <person name="Lundell T."/>
            <person name="Morin E."/>
            <person name="Murat C."/>
            <person name="Riley R."/>
            <person name="Ohm R."/>
            <person name="Sun H."/>
            <person name="Tunlid A."/>
            <person name="Henrissat B."/>
            <person name="Grigoriev I.V."/>
            <person name="Hibbett D.S."/>
            <person name="Martin F."/>
        </authorList>
    </citation>
    <scope>NUCLEOTIDE SEQUENCE [LARGE SCALE GENOMIC DNA]</scope>
    <source>
        <strain evidence="2">Ve08.2h10</strain>
    </source>
</reference>
<protein>
    <submittedName>
        <fullName evidence="1">Uncharacterized protein</fullName>
    </submittedName>
</protein>
<sequence>MDGMVIAVDHPMICLRSTACFNRLLPLFQHLFPWAYDFVSLCSDSPLTSDVKTLNIHVSRGSQGSLFRTAVSVCIHH</sequence>
<accession>A0A0D0E8V6</accession>
<dbReference type="Proteomes" id="UP000054538">
    <property type="component" value="Unassembled WGS sequence"/>
</dbReference>
<proteinExistence type="predicted"/>